<accession>A0ABT8RGI3</accession>
<sequence>MLNTPVLLIVFNRYDTALQVIQVLRRVKPTKLYIAADGPRKHKPNDAKECAETRKVVLDSIDWDCQVSTRFRDDNVGSGLGPSTAVTWFFEHEEEGIILEDDCVPSESFFSFCTELLSYYRYDDRVMHISGFNIQGGIKRGDASYYFSRYTEVWGWACWRRAWKMFDFEMKEYQKFLDYKGLEFIFPDPGVQKRWIKNFTKILSEKPATVWSYRWMYSIWKENGLCITPNISLTKNIGFDERGVHTKSGNNFMAKIEAGAITEIVHPTMVIPSLEADAVTTALRHHPPLLKRAILKMQYMVKSSFNAS</sequence>
<keyword evidence="2" id="KW-1185">Reference proteome</keyword>
<evidence type="ECO:0000313" key="2">
    <source>
        <dbReference type="Proteomes" id="UP001168528"/>
    </source>
</evidence>
<dbReference type="Gene3D" id="3.90.550.10">
    <property type="entry name" value="Spore Coat Polysaccharide Biosynthesis Protein SpsA, Chain A"/>
    <property type="match status" value="1"/>
</dbReference>
<dbReference type="Proteomes" id="UP001168528">
    <property type="component" value="Unassembled WGS sequence"/>
</dbReference>
<protein>
    <submittedName>
        <fullName evidence="1">Nucleotide-diphospho-sugar transferase</fullName>
    </submittedName>
</protein>
<gene>
    <name evidence="1" type="ORF">Q0590_33380</name>
</gene>
<organism evidence="1 2">
    <name type="scientific">Rhodocytophaga aerolata</name>
    <dbReference type="NCBI Taxonomy" id="455078"/>
    <lineage>
        <taxon>Bacteria</taxon>
        <taxon>Pseudomonadati</taxon>
        <taxon>Bacteroidota</taxon>
        <taxon>Cytophagia</taxon>
        <taxon>Cytophagales</taxon>
        <taxon>Rhodocytophagaceae</taxon>
        <taxon>Rhodocytophaga</taxon>
    </lineage>
</organism>
<dbReference type="RefSeq" id="WP_302042014.1">
    <property type="nucleotide sequence ID" value="NZ_JAUKPO010000047.1"/>
</dbReference>
<evidence type="ECO:0000313" key="1">
    <source>
        <dbReference type="EMBL" id="MDO1451214.1"/>
    </source>
</evidence>
<comment type="caution">
    <text evidence="1">The sequence shown here is derived from an EMBL/GenBank/DDBJ whole genome shotgun (WGS) entry which is preliminary data.</text>
</comment>
<dbReference type="EMBL" id="JAUKPO010000047">
    <property type="protein sequence ID" value="MDO1451214.1"/>
    <property type="molecule type" value="Genomic_DNA"/>
</dbReference>
<keyword evidence="1" id="KW-0808">Transferase</keyword>
<dbReference type="SUPFAM" id="SSF53448">
    <property type="entry name" value="Nucleotide-diphospho-sugar transferases"/>
    <property type="match status" value="1"/>
</dbReference>
<dbReference type="GO" id="GO:0016740">
    <property type="term" value="F:transferase activity"/>
    <property type="evidence" value="ECO:0007669"/>
    <property type="project" value="UniProtKB-KW"/>
</dbReference>
<reference evidence="1" key="1">
    <citation type="submission" date="2023-07" db="EMBL/GenBank/DDBJ databases">
        <title>The genome sequence of Rhodocytophaga aerolata KACC 12507.</title>
        <authorList>
            <person name="Zhang X."/>
        </authorList>
    </citation>
    <scope>NUCLEOTIDE SEQUENCE</scope>
    <source>
        <strain evidence="1">KACC 12507</strain>
    </source>
</reference>
<dbReference type="InterPro" id="IPR029044">
    <property type="entry name" value="Nucleotide-diphossugar_trans"/>
</dbReference>
<name>A0ABT8RGI3_9BACT</name>
<proteinExistence type="predicted"/>